<keyword evidence="3" id="KW-1185">Reference proteome</keyword>
<sequence>MPSYVRQARADSPWPRLLAALVRGCLLITIVLCAFAHGPVDEPHRTPTQPSTVLTAMPPSSGHETPHGTARQLGGAAGRPGLRAPP</sequence>
<name>A0ABV2V8J2_9ACTN</name>
<dbReference type="Proteomes" id="UP001550210">
    <property type="component" value="Unassembled WGS sequence"/>
</dbReference>
<dbReference type="EMBL" id="JBEXPZ010000046">
    <property type="protein sequence ID" value="MET9848974.1"/>
    <property type="molecule type" value="Genomic_DNA"/>
</dbReference>
<feature type="compositionally biased region" description="Low complexity" evidence="1">
    <location>
        <begin position="70"/>
        <end position="86"/>
    </location>
</feature>
<protein>
    <recommendedName>
        <fullName evidence="4">Secreted protein</fullName>
    </recommendedName>
</protein>
<feature type="region of interest" description="Disordered" evidence="1">
    <location>
        <begin position="41"/>
        <end position="86"/>
    </location>
</feature>
<evidence type="ECO:0000313" key="3">
    <source>
        <dbReference type="Proteomes" id="UP001550210"/>
    </source>
</evidence>
<organism evidence="2 3">
    <name type="scientific">Streptomyces ossamyceticus</name>
    <dbReference type="NCBI Taxonomy" id="249581"/>
    <lineage>
        <taxon>Bacteria</taxon>
        <taxon>Bacillati</taxon>
        <taxon>Actinomycetota</taxon>
        <taxon>Actinomycetes</taxon>
        <taxon>Kitasatosporales</taxon>
        <taxon>Streptomycetaceae</taxon>
        <taxon>Streptomyces</taxon>
    </lineage>
</organism>
<gene>
    <name evidence="2" type="ORF">ABZZ21_31410</name>
</gene>
<evidence type="ECO:0000256" key="1">
    <source>
        <dbReference type="SAM" id="MobiDB-lite"/>
    </source>
</evidence>
<proteinExistence type="predicted"/>
<reference evidence="2 3" key="1">
    <citation type="submission" date="2024-06" db="EMBL/GenBank/DDBJ databases">
        <title>The Natural Products Discovery Center: Release of the First 8490 Sequenced Strains for Exploring Actinobacteria Biosynthetic Diversity.</title>
        <authorList>
            <person name="Kalkreuter E."/>
            <person name="Kautsar S.A."/>
            <person name="Yang D."/>
            <person name="Bader C.D."/>
            <person name="Teijaro C.N."/>
            <person name="Fluegel L."/>
            <person name="Davis C.M."/>
            <person name="Simpson J.R."/>
            <person name="Lauterbach L."/>
            <person name="Steele A.D."/>
            <person name="Gui C."/>
            <person name="Meng S."/>
            <person name="Li G."/>
            <person name="Viehrig K."/>
            <person name="Ye F."/>
            <person name="Su P."/>
            <person name="Kiefer A.F."/>
            <person name="Nichols A."/>
            <person name="Cepeda A.J."/>
            <person name="Yan W."/>
            <person name="Fan B."/>
            <person name="Jiang Y."/>
            <person name="Adhikari A."/>
            <person name="Zheng C.-J."/>
            <person name="Schuster L."/>
            <person name="Cowan T.M."/>
            <person name="Smanski M.J."/>
            <person name="Chevrette M.G."/>
            <person name="De Carvalho L.P.S."/>
            <person name="Shen B."/>
        </authorList>
    </citation>
    <scope>NUCLEOTIDE SEQUENCE [LARGE SCALE GENOMIC DNA]</scope>
    <source>
        <strain evidence="2 3">NPDC006434</strain>
    </source>
</reference>
<comment type="caution">
    <text evidence="2">The sequence shown here is derived from an EMBL/GenBank/DDBJ whole genome shotgun (WGS) entry which is preliminary data.</text>
</comment>
<evidence type="ECO:0000313" key="2">
    <source>
        <dbReference type="EMBL" id="MET9848974.1"/>
    </source>
</evidence>
<accession>A0ABV2V8J2</accession>
<evidence type="ECO:0008006" key="4">
    <source>
        <dbReference type="Google" id="ProtNLM"/>
    </source>
</evidence>
<dbReference type="RefSeq" id="WP_355401213.1">
    <property type="nucleotide sequence ID" value="NZ_JBEXPZ010000046.1"/>
</dbReference>